<dbReference type="Gene3D" id="3.90.470.20">
    <property type="entry name" value="4'-phosphopantetheinyl transferase domain"/>
    <property type="match status" value="1"/>
</dbReference>
<comment type="caution">
    <text evidence="4">The sequence shown here is derived from an EMBL/GenBank/DDBJ whole genome shotgun (WGS) entry which is preliminary data.</text>
</comment>
<comment type="similarity">
    <text evidence="1">Belongs to the P-Pant transferase superfamily. Gsp/Sfp/HetI/AcpT family.</text>
</comment>
<dbReference type="PANTHER" id="PTHR12215:SF10">
    <property type="entry name" value="L-AMINOADIPATE-SEMIALDEHYDE DEHYDROGENASE-PHOSPHOPANTETHEINYL TRANSFERASE"/>
    <property type="match status" value="1"/>
</dbReference>
<dbReference type="GO" id="GO:0005829">
    <property type="term" value="C:cytosol"/>
    <property type="evidence" value="ECO:0007669"/>
    <property type="project" value="TreeGrafter"/>
</dbReference>
<sequence>MRRADGDARVEVWSTAPLDVDDARLLPVLDHGERARAEAMADDSRARFVQTRALLRAVLGARLGLAPHEVTLRAPCPVCGGPHGPVTVGLPVGTSGPRWHVSVSRSGPLLAVALGPTGPLGIDVESHARVAQAPLAGVALSPAERRRYDRLPHDGRVAALARAWVRKEAVLKAEGSGLRVDPALVDVRADLVRLDHAPGGAGAVARLVDLDLGPGVSGALARRAGPAARPEAAARVPDRLDVVVHDGAPVVDALLAR</sequence>
<evidence type="ECO:0000256" key="1">
    <source>
        <dbReference type="ARBA" id="ARBA00010990"/>
    </source>
</evidence>
<dbReference type="RefSeq" id="WP_146954404.1">
    <property type="nucleotide sequence ID" value="NZ_BAABBJ010000016.1"/>
</dbReference>
<dbReference type="InterPro" id="IPR008278">
    <property type="entry name" value="4-PPantetheinyl_Trfase_dom"/>
</dbReference>
<name>A0A512PHF9_9CELL</name>
<proteinExistence type="inferred from homology"/>
<dbReference type="AlphaFoldDB" id="A0A512PHF9"/>
<dbReference type="SUPFAM" id="SSF56214">
    <property type="entry name" value="4'-phosphopantetheinyl transferase"/>
    <property type="match status" value="2"/>
</dbReference>
<accession>A0A512PHF9</accession>
<dbReference type="InterPro" id="IPR050559">
    <property type="entry name" value="P-Pant_transferase_sf"/>
</dbReference>
<keyword evidence="2 4" id="KW-0808">Transferase</keyword>
<dbReference type="GO" id="GO:0019878">
    <property type="term" value="P:lysine biosynthetic process via aminoadipic acid"/>
    <property type="evidence" value="ECO:0007669"/>
    <property type="project" value="TreeGrafter"/>
</dbReference>
<dbReference type="GO" id="GO:0000287">
    <property type="term" value="F:magnesium ion binding"/>
    <property type="evidence" value="ECO:0007669"/>
    <property type="project" value="InterPro"/>
</dbReference>
<dbReference type="PANTHER" id="PTHR12215">
    <property type="entry name" value="PHOSPHOPANTETHEINE TRANSFERASE"/>
    <property type="match status" value="1"/>
</dbReference>
<organism evidence="4 5">
    <name type="scientific">Cellulomonas soli</name>
    <dbReference type="NCBI Taxonomy" id="931535"/>
    <lineage>
        <taxon>Bacteria</taxon>
        <taxon>Bacillati</taxon>
        <taxon>Actinomycetota</taxon>
        <taxon>Actinomycetes</taxon>
        <taxon>Micrococcales</taxon>
        <taxon>Cellulomonadaceae</taxon>
        <taxon>Cellulomonas</taxon>
    </lineage>
</organism>
<dbReference type="GO" id="GO:0008897">
    <property type="term" value="F:holo-[acyl-carrier-protein] synthase activity"/>
    <property type="evidence" value="ECO:0007669"/>
    <property type="project" value="InterPro"/>
</dbReference>
<dbReference type="OrthoDB" id="190168at2"/>
<dbReference type="Pfam" id="PF01648">
    <property type="entry name" value="ACPS"/>
    <property type="match status" value="1"/>
</dbReference>
<evidence type="ECO:0000313" key="4">
    <source>
        <dbReference type="EMBL" id="GEP70636.1"/>
    </source>
</evidence>
<dbReference type="Proteomes" id="UP000321798">
    <property type="component" value="Unassembled WGS sequence"/>
</dbReference>
<evidence type="ECO:0000313" key="5">
    <source>
        <dbReference type="Proteomes" id="UP000321798"/>
    </source>
</evidence>
<dbReference type="InterPro" id="IPR037143">
    <property type="entry name" value="4-PPantetheinyl_Trfase_dom_sf"/>
</dbReference>
<evidence type="ECO:0000256" key="2">
    <source>
        <dbReference type="ARBA" id="ARBA00022679"/>
    </source>
</evidence>
<feature type="domain" description="4'-phosphopantetheinyl transferase" evidence="3">
    <location>
        <begin position="119"/>
        <end position="188"/>
    </location>
</feature>
<evidence type="ECO:0000259" key="3">
    <source>
        <dbReference type="Pfam" id="PF01648"/>
    </source>
</evidence>
<gene>
    <name evidence="4" type="ORF">CSO01_33510</name>
</gene>
<dbReference type="EMBL" id="BKAL01000014">
    <property type="protein sequence ID" value="GEP70636.1"/>
    <property type="molecule type" value="Genomic_DNA"/>
</dbReference>
<keyword evidence="5" id="KW-1185">Reference proteome</keyword>
<protein>
    <submittedName>
        <fullName evidence="4">4'-phosphopantetheinyl transferase</fullName>
    </submittedName>
</protein>
<reference evidence="4 5" key="1">
    <citation type="submission" date="2019-07" db="EMBL/GenBank/DDBJ databases">
        <title>Whole genome shotgun sequence of Cellulomonas soli NBRC 109434.</title>
        <authorList>
            <person name="Hosoyama A."/>
            <person name="Uohara A."/>
            <person name="Ohji S."/>
            <person name="Ichikawa N."/>
        </authorList>
    </citation>
    <scope>NUCLEOTIDE SEQUENCE [LARGE SCALE GENOMIC DNA]</scope>
    <source>
        <strain evidence="4 5">NBRC 109434</strain>
    </source>
</reference>